<dbReference type="SUPFAM" id="SSF53474">
    <property type="entry name" value="alpha/beta-Hydrolases"/>
    <property type="match status" value="1"/>
</dbReference>
<dbReference type="InterPro" id="IPR000073">
    <property type="entry name" value="AB_hydrolase_1"/>
</dbReference>
<dbReference type="PANTHER" id="PTHR43798">
    <property type="entry name" value="MONOACYLGLYCEROL LIPASE"/>
    <property type="match status" value="1"/>
</dbReference>
<dbReference type="InterPro" id="IPR029058">
    <property type="entry name" value="AB_hydrolase_fold"/>
</dbReference>
<evidence type="ECO:0000313" key="2">
    <source>
        <dbReference type="EMBL" id="ATZ93480.1"/>
    </source>
</evidence>
<keyword evidence="2" id="KW-0378">Hydrolase</keyword>
<organism evidence="2 3">
    <name type="scientific">Dickeya fangzhongdai</name>
    <dbReference type="NCBI Taxonomy" id="1778540"/>
    <lineage>
        <taxon>Bacteria</taxon>
        <taxon>Pseudomonadati</taxon>
        <taxon>Pseudomonadota</taxon>
        <taxon>Gammaproteobacteria</taxon>
        <taxon>Enterobacterales</taxon>
        <taxon>Pectobacteriaceae</taxon>
        <taxon>Dickeya</taxon>
    </lineage>
</organism>
<reference evidence="3" key="1">
    <citation type="journal article" date="2018" name="Genome Announc.">
        <title>Complete genome sequence of a Dickeya fangzhongdai type strain causing bleeding canker of pear tree trunks.</title>
        <authorList>
            <person name="Zhao Y."/>
            <person name="Tian Y."/>
            <person name="Li X."/>
            <person name="Hu B."/>
        </authorList>
    </citation>
    <scope>NUCLEOTIDE SEQUENCE [LARGE SCALE GENOMIC DNA]</scope>
    <source>
        <strain evidence="3">DSM 101947</strain>
    </source>
</reference>
<dbReference type="GO" id="GO:0016787">
    <property type="term" value="F:hydrolase activity"/>
    <property type="evidence" value="ECO:0007669"/>
    <property type="project" value="UniProtKB-KW"/>
</dbReference>
<dbReference type="Gene3D" id="3.40.50.1820">
    <property type="entry name" value="alpha/beta hydrolase"/>
    <property type="match status" value="1"/>
</dbReference>
<gene>
    <name evidence="2" type="ORF">CVE23_05515</name>
</gene>
<dbReference type="Proteomes" id="UP000231901">
    <property type="component" value="Chromosome"/>
</dbReference>
<dbReference type="GeneID" id="66563797"/>
<sequence length="256" mass="27968">MNTWSFNAQNNYLRWQACHQGKKTLVYIHGLGCASSSGYAQVISSANYSCITSLLVDLPGAGFSDKPQTTSYDSDSQSEILRRWLTEVHFSEVSLFGHSAGAFIALKLARMLSPAPERLILCTPGLNEYGVSLLEDITAMSETSFIRRGFSALMLKLKAEGGNDAWLGAFQVSSPRAIWQWANSALNDNASDWMDNLAALAIRKGIILPDSATQDEISRYIDAGCHVELLSGSSHMMAYDNPDGLAKAITRVMQAM</sequence>
<dbReference type="RefSeq" id="WP_100849063.1">
    <property type="nucleotide sequence ID" value="NZ_BMJF01000004.1"/>
</dbReference>
<protein>
    <submittedName>
        <fullName evidence="2">Alpha/beta hydrolase</fullName>
    </submittedName>
</protein>
<dbReference type="GO" id="GO:0016020">
    <property type="term" value="C:membrane"/>
    <property type="evidence" value="ECO:0007669"/>
    <property type="project" value="TreeGrafter"/>
</dbReference>
<name>A0A2K8QL71_9GAMM</name>
<dbReference type="Pfam" id="PF12697">
    <property type="entry name" value="Abhydrolase_6"/>
    <property type="match status" value="1"/>
</dbReference>
<feature type="domain" description="AB hydrolase-1" evidence="1">
    <location>
        <begin position="25"/>
        <end position="248"/>
    </location>
</feature>
<keyword evidence="3" id="KW-1185">Reference proteome</keyword>
<dbReference type="EMBL" id="CP025003">
    <property type="protein sequence ID" value="ATZ93480.1"/>
    <property type="molecule type" value="Genomic_DNA"/>
</dbReference>
<dbReference type="InterPro" id="IPR050266">
    <property type="entry name" value="AB_hydrolase_sf"/>
</dbReference>
<dbReference type="PANTHER" id="PTHR43798:SF33">
    <property type="entry name" value="HYDROLASE, PUTATIVE (AFU_ORTHOLOGUE AFUA_2G14860)-RELATED"/>
    <property type="match status" value="1"/>
</dbReference>
<evidence type="ECO:0000259" key="1">
    <source>
        <dbReference type="Pfam" id="PF12697"/>
    </source>
</evidence>
<proteinExistence type="predicted"/>
<accession>A0A2K8QL71</accession>
<dbReference type="AlphaFoldDB" id="A0A2K8QL71"/>
<dbReference type="KEGG" id="dfn:CVE23_05515"/>
<evidence type="ECO:0000313" key="3">
    <source>
        <dbReference type="Proteomes" id="UP000231901"/>
    </source>
</evidence>